<evidence type="ECO:0000313" key="1">
    <source>
        <dbReference type="EMBL" id="EAY22073.1"/>
    </source>
</evidence>
<gene>
    <name evidence="1" type="ORF">TVAG_457080</name>
</gene>
<dbReference type="Proteomes" id="UP000001542">
    <property type="component" value="Unassembled WGS sequence"/>
</dbReference>
<protein>
    <submittedName>
        <fullName evidence="1">Uncharacterized protein</fullName>
    </submittedName>
</protein>
<proteinExistence type="predicted"/>
<organism evidence="1 2">
    <name type="scientific">Trichomonas vaginalis (strain ATCC PRA-98 / G3)</name>
    <dbReference type="NCBI Taxonomy" id="412133"/>
    <lineage>
        <taxon>Eukaryota</taxon>
        <taxon>Metamonada</taxon>
        <taxon>Parabasalia</taxon>
        <taxon>Trichomonadida</taxon>
        <taxon>Trichomonadidae</taxon>
        <taxon>Trichomonas</taxon>
    </lineage>
</organism>
<dbReference type="SMR" id="A2DC32"/>
<reference evidence="1" key="1">
    <citation type="submission" date="2006-10" db="EMBL/GenBank/DDBJ databases">
        <authorList>
            <person name="Amadeo P."/>
            <person name="Zhao Q."/>
            <person name="Wortman J."/>
            <person name="Fraser-Liggett C."/>
            <person name="Carlton J."/>
        </authorList>
    </citation>
    <scope>NUCLEOTIDE SEQUENCE</scope>
    <source>
        <strain evidence="1">G3</strain>
    </source>
</reference>
<dbReference type="InParanoid" id="A2DC32"/>
<accession>A2DC32</accession>
<keyword evidence="2" id="KW-1185">Reference proteome</keyword>
<dbReference type="RefSeq" id="XP_001583059.1">
    <property type="nucleotide sequence ID" value="XM_001583009.1"/>
</dbReference>
<evidence type="ECO:0000313" key="2">
    <source>
        <dbReference type="Proteomes" id="UP000001542"/>
    </source>
</evidence>
<dbReference type="EMBL" id="DS113186">
    <property type="protein sequence ID" value="EAY22073.1"/>
    <property type="molecule type" value="Genomic_DNA"/>
</dbReference>
<sequence length="125" mass="14589">MRPYKPAFDETSSEISFLNRQKELRSLYSDFKKALEEMQYSDTTVTKTQDYFSEQPEVTQQDDTLNDELHAVLDEIRVLISEVIGIKADLRATGYDSHLELFDKLDNVLQILKSQRGRAESLLYY</sequence>
<name>A2DC32_TRIV3</name>
<dbReference type="KEGG" id="tva:5467626"/>
<dbReference type="AlphaFoldDB" id="A2DC32"/>
<dbReference type="VEuPathDB" id="TrichDB:TVAG_457080"/>
<dbReference type="VEuPathDB" id="TrichDB:TVAGG3_0263540"/>
<reference evidence="1" key="2">
    <citation type="journal article" date="2007" name="Science">
        <title>Draft genome sequence of the sexually transmitted pathogen Trichomonas vaginalis.</title>
        <authorList>
            <person name="Carlton J.M."/>
            <person name="Hirt R.P."/>
            <person name="Silva J.C."/>
            <person name="Delcher A.L."/>
            <person name="Schatz M."/>
            <person name="Zhao Q."/>
            <person name="Wortman J.R."/>
            <person name="Bidwell S.L."/>
            <person name="Alsmark U.C.M."/>
            <person name="Besteiro S."/>
            <person name="Sicheritz-Ponten T."/>
            <person name="Noel C.J."/>
            <person name="Dacks J.B."/>
            <person name="Foster P.G."/>
            <person name="Simillion C."/>
            <person name="Van de Peer Y."/>
            <person name="Miranda-Saavedra D."/>
            <person name="Barton G.J."/>
            <person name="Westrop G.D."/>
            <person name="Mueller S."/>
            <person name="Dessi D."/>
            <person name="Fiori P.L."/>
            <person name="Ren Q."/>
            <person name="Paulsen I."/>
            <person name="Zhang H."/>
            <person name="Bastida-Corcuera F.D."/>
            <person name="Simoes-Barbosa A."/>
            <person name="Brown M.T."/>
            <person name="Hayes R.D."/>
            <person name="Mukherjee M."/>
            <person name="Okumura C.Y."/>
            <person name="Schneider R."/>
            <person name="Smith A.J."/>
            <person name="Vanacova S."/>
            <person name="Villalvazo M."/>
            <person name="Haas B.J."/>
            <person name="Pertea M."/>
            <person name="Feldblyum T.V."/>
            <person name="Utterback T.R."/>
            <person name="Shu C.L."/>
            <person name="Osoegawa K."/>
            <person name="de Jong P.J."/>
            <person name="Hrdy I."/>
            <person name="Horvathova L."/>
            <person name="Zubacova Z."/>
            <person name="Dolezal P."/>
            <person name="Malik S.B."/>
            <person name="Logsdon J.M. Jr."/>
            <person name="Henze K."/>
            <person name="Gupta A."/>
            <person name="Wang C.C."/>
            <person name="Dunne R.L."/>
            <person name="Upcroft J.A."/>
            <person name="Upcroft P."/>
            <person name="White O."/>
            <person name="Salzberg S.L."/>
            <person name="Tang P."/>
            <person name="Chiu C.-H."/>
            <person name="Lee Y.-S."/>
            <person name="Embley T.M."/>
            <person name="Coombs G.H."/>
            <person name="Mottram J.C."/>
            <person name="Tachezy J."/>
            <person name="Fraser-Liggett C.M."/>
            <person name="Johnson P.J."/>
        </authorList>
    </citation>
    <scope>NUCLEOTIDE SEQUENCE [LARGE SCALE GENOMIC DNA]</scope>
    <source>
        <strain evidence="1">G3</strain>
    </source>
</reference>